<dbReference type="OrthoDB" id="3722973at2"/>
<sequence length="413" mass="47819">MKRLLKSFTFILLLICLIFINLSLKQDNLSTVKEENFFSPTLDAEKVSRQNLVLEEAENLKRGYFVDEAIEKLLSNPDLVDDKIQDKVEEYKSYRSSFVKYDGAIEHIFFHSLIIYPELAFDNYGHDAEGYNMWFATVNEFQKILPLLQERGFVLVKLNDVYKKDSDGKMVRNDIYLPKDKKPLIISQDDVNYYDYMRPDGFADKLVLDNENQVSTLVRTPYNGTQITRDGDMVPILDDYIKSHPEFSYKGAKGVLAVTGYEGVLGYRLTTDEDKAEAKKVVTRLKETGWLFASHSYTHNGDGYFGQNPVYNKLVYDFNKWRDQISPIVGETTLFIAPFGTTLQNKNLDIAKNHGFEIYCNVARSVKDQILNDIVIMPRFNIDGFTFFKDKENVNKRFFDVDKVIDSNRPILK</sequence>
<dbReference type="PANTHER" id="PTHR34216:SF3">
    <property type="entry name" value="POLY-BETA-1,6-N-ACETYL-D-GLUCOSAMINE N-DEACETYLASE"/>
    <property type="match status" value="1"/>
</dbReference>
<dbReference type="SUPFAM" id="SSF88713">
    <property type="entry name" value="Glycoside hydrolase/deacetylase"/>
    <property type="match status" value="1"/>
</dbReference>
<dbReference type="STRING" id="1529.SAMN04487885_10646"/>
<gene>
    <name evidence="1" type="ORF">SAMN04487885_10646</name>
</gene>
<evidence type="ECO:0008006" key="3">
    <source>
        <dbReference type="Google" id="ProtNLM"/>
    </source>
</evidence>
<organism evidence="1 2">
    <name type="scientific">Clostridium cadaveris</name>
    <dbReference type="NCBI Taxonomy" id="1529"/>
    <lineage>
        <taxon>Bacteria</taxon>
        <taxon>Bacillati</taxon>
        <taxon>Bacillota</taxon>
        <taxon>Clostridia</taxon>
        <taxon>Eubacteriales</taxon>
        <taxon>Clostridiaceae</taxon>
        <taxon>Clostridium</taxon>
    </lineage>
</organism>
<dbReference type="AlphaFoldDB" id="A0A1I2KP77"/>
<dbReference type="Proteomes" id="UP000182135">
    <property type="component" value="Unassembled WGS sequence"/>
</dbReference>
<dbReference type="GO" id="GO:0005975">
    <property type="term" value="P:carbohydrate metabolic process"/>
    <property type="evidence" value="ECO:0007669"/>
    <property type="project" value="InterPro"/>
</dbReference>
<dbReference type="PANTHER" id="PTHR34216">
    <property type="match status" value="1"/>
</dbReference>
<dbReference type="EMBL" id="FOOE01000006">
    <property type="protein sequence ID" value="SFF67027.1"/>
    <property type="molecule type" value="Genomic_DNA"/>
</dbReference>
<evidence type="ECO:0000313" key="2">
    <source>
        <dbReference type="Proteomes" id="UP000182135"/>
    </source>
</evidence>
<name>A0A1I2KP77_9CLOT</name>
<dbReference type="RefSeq" id="WP_074844892.1">
    <property type="nucleotide sequence ID" value="NZ_FOOE01000006.1"/>
</dbReference>
<reference evidence="1 2" key="1">
    <citation type="submission" date="2016-10" db="EMBL/GenBank/DDBJ databases">
        <authorList>
            <person name="de Groot N.N."/>
        </authorList>
    </citation>
    <scope>NUCLEOTIDE SEQUENCE [LARGE SCALE GENOMIC DNA]</scope>
    <source>
        <strain evidence="1 2">NLAE-zl-G419</strain>
    </source>
</reference>
<keyword evidence="2" id="KW-1185">Reference proteome</keyword>
<dbReference type="InterPro" id="IPR051398">
    <property type="entry name" value="Polysacch_Deacetylase"/>
</dbReference>
<dbReference type="eggNOG" id="COG0726">
    <property type="taxonomic scope" value="Bacteria"/>
</dbReference>
<proteinExistence type="predicted"/>
<dbReference type="Gene3D" id="3.20.20.370">
    <property type="entry name" value="Glycoside hydrolase/deacetylase"/>
    <property type="match status" value="1"/>
</dbReference>
<protein>
    <recommendedName>
        <fullName evidence="3">Polysaccharide deacetylase</fullName>
    </recommendedName>
</protein>
<accession>A0A1I2KP77</accession>
<dbReference type="InterPro" id="IPR011330">
    <property type="entry name" value="Glyco_hydro/deAcase_b/a-brl"/>
</dbReference>
<evidence type="ECO:0000313" key="1">
    <source>
        <dbReference type="EMBL" id="SFF67027.1"/>
    </source>
</evidence>